<dbReference type="NCBIfam" id="TIGR04183">
    <property type="entry name" value="Por_Secre_tail"/>
    <property type="match status" value="1"/>
</dbReference>
<organism evidence="3 4">
    <name type="scientific">Persicobacter diffluens</name>
    <dbReference type="NCBI Taxonomy" id="981"/>
    <lineage>
        <taxon>Bacteria</taxon>
        <taxon>Pseudomonadati</taxon>
        <taxon>Bacteroidota</taxon>
        <taxon>Cytophagia</taxon>
        <taxon>Cytophagales</taxon>
        <taxon>Persicobacteraceae</taxon>
        <taxon>Persicobacter</taxon>
    </lineage>
</organism>
<dbReference type="Pfam" id="PF18998">
    <property type="entry name" value="Flg_new_2"/>
    <property type="match status" value="1"/>
</dbReference>
<dbReference type="InterPro" id="IPR044060">
    <property type="entry name" value="Bacterial_rp_domain"/>
</dbReference>
<evidence type="ECO:0000259" key="2">
    <source>
        <dbReference type="Pfam" id="PF18998"/>
    </source>
</evidence>
<feature type="signal peptide" evidence="1">
    <location>
        <begin position="1"/>
        <end position="20"/>
    </location>
</feature>
<feature type="chain" id="PRO_5042877154" description="Bacterial repeat domain-containing protein" evidence="1">
    <location>
        <begin position="21"/>
        <end position="1255"/>
    </location>
</feature>
<comment type="caution">
    <text evidence="3">The sequence shown here is derived from an EMBL/GenBank/DDBJ whole genome shotgun (WGS) entry which is preliminary data.</text>
</comment>
<dbReference type="Gene3D" id="2.160.20.110">
    <property type="match status" value="3"/>
</dbReference>
<dbReference type="InterPro" id="IPR026444">
    <property type="entry name" value="Secre_tail"/>
</dbReference>
<dbReference type="RefSeq" id="WP_338236165.1">
    <property type="nucleotide sequence ID" value="NZ_BQKE01000001.1"/>
</dbReference>
<gene>
    <name evidence="3" type="ORF">PEDI_09600</name>
</gene>
<accession>A0AAN4VWX0</accession>
<protein>
    <recommendedName>
        <fullName evidence="2">Bacterial repeat domain-containing protein</fullName>
    </recommendedName>
</protein>
<reference evidence="3 4" key="1">
    <citation type="submission" date="2021-12" db="EMBL/GenBank/DDBJ databases">
        <title>Genome sequencing of bacteria with rrn-lacking chromosome and rrn-plasmid.</title>
        <authorList>
            <person name="Anda M."/>
            <person name="Iwasaki W."/>
        </authorList>
    </citation>
    <scope>NUCLEOTIDE SEQUENCE [LARGE SCALE GENOMIC DNA]</scope>
    <source>
        <strain evidence="3 4">NBRC 15940</strain>
    </source>
</reference>
<dbReference type="EMBL" id="BQKE01000001">
    <property type="protein sequence ID" value="GJM60408.1"/>
    <property type="molecule type" value="Genomic_DNA"/>
</dbReference>
<sequence>MKIKYLIITGLMLWSQVLIAQQRPPGMGTASSPFIITELSHLVWLSEGSGGLEEITAEQRFSANYKLGQDIDAADSQHMHNGKGFKPIGGSNGFRGEFDGNGYCIKNLYINRPEEDKVGFFGYLGYQYNYLKLSAHNIILENAQVTGRNEVGVLAGFSRVSTSDIVIKNSEVNGQQACGLLIGQTSYSTMERVGLQGAVNGKIGVGGMLGAASDGFRANDIYTEVDAVGQQNVGGVFGKSVRVTGFKGILNNSSVQGDDSVYVAGNVGQISQGAVKEAYFVQSKFSNSGIMMMEGELGLSDAELKQDTLWQKFDADYWSLGGYGAYDGLVLSTFQYDRQVNVASNISGYGPEGSGDYTFGDQVRISAVKQYENQYFLHWEQNGQVLSRQLEYSFNLAPTSPLRPKAIYEILKPLNKGAGTAESPYLIETLADLREWSEEVPALSNVHVALAADLDAAETKNWNDGQGFKPINFAGFFHGRGHTISNLYINRPGSNVGFFNKLDVSVLQDFHLKDVDFTGEKVGGIAVDLNYITSVRHVSVSGKMAGKIGGGLFTYMKWPGKNAEISNIHVNVNFTKNTYGSAFGGLAYNYRDPSFFYVPDGQQRKINKFHLEGQISADQIGGLFADTNNSIYQDNDFHYDQIFLNATFDYKSSPDFKDPFIATQWVIETSSKAAYWSQDKTGLDTANFVGVRNNALSDLEIQDKDNFEGFDFDHTWSLISEAPELMQNVRELFVVEQHFEGVHLSVSEYFIPAGERLWLHAPLVDGFSFSHWESVGDLQQISQQDSLEVVVAGNDLAFKAVYHALDDTPPFEGEGTESAPYLIKEAADLIWLSQHADYWEALFLQAQNITFSAEECEKMQPVGRLETPFSGIYDGGHHQIKSLQLWRSSSNYLGLFGYASNAEIRNLHLESFSVLGEDHVGALLGGGYFRVYVENCHGNDIEVEGSHSVGALVGSLNSGEISSSAATNLMVKGRAAVGGLVGYGSYLGVDKVFAIGEVRGKEVVGGLIGAVDFGFPVISQSYALSSVVGDRQAQALFGYLDTEASLTSVYYAPQYQDQSVVEGVVALDESDFALESSFIDWDFESDWLIAQNPGVYATAVPQLQSSQFVTITVTTSEGGSVSSSPERLKIGEDLTLDVSAEEGYVFDRFLVNGNPLFTEDQIVITDVQQDLNIYLSFKKYLAGSEAQTLAAYPNPTYGTVYLPNAEAQRVEVRSSSGKLIAIQQVKAGAIHLAGWPAGIYFLQTTDGRNAKIVKY</sequence>
<evidence type="ECO:0000256" key="1">
    <source>
        <dbReference type="SAM" id="SignalP"/>
    </source>
</evidence>
<feature type="domain" description="Bacterial repeat" evidence="2">
    <location>
        <begin position="1109"/>
        <end position="1151"/>
    </location>
</feature>
<dbReference type="AlphaFoldDB" id="A0AAN4VWX0"/>
<keyword evidence="4" id="KW-1185">Reference proteome</keyword>
<proteinExistence type="predicted"/>
<evidence type="ECO:0000313" key="3">
    <source>
        <dbReference type="EMBL" id="GJM60408.1"/>
    </source>
</evidence>
<evidence type="ECO:0000313" key="4">
    <source>
        <dbReference type="Proteomes" id="UP001310022"/>
    </source>
</evidence>
<dbReference type="Proteomes" id="UP001310022">
    <property type="component" value="Unassembled WGS sequence"/>
</dbReference>
<keyword evidence="1" id="KW-0732">Signal</keyword>
<dbReference type="SUPFAM" id="SSF51126">
    <property type="entry name" value="Pectin lyase-like"/>
    <property type="match status" value="1"/>
</dbReference>
<dbReference type="InterPro" id="IPR011050">
    <property type="entry name" value="Pectin_lyase_fold/virulence"/>
</dbReference>
<name>A0AAN4VWX0_9BACT</name>